<dbReference type="Pfam" id="PF13439">
    <property type="entry name" value="Glyco_transf_4"/>
    <property type="match status" value="1"/>
</dbReference>
<dbReference type="Gene3D" id="3.40.50.2000">
    <property type="entry name" value="Glycogen Phosphorylase B"/>
    <property type="match status" value="2"/>
</dbReference>
<dbReference type="InterPro" id="IPR001296">
    <property type="entry name" value="Glyco_trans_1"/>
</dbReference>
<dbReference type="Proteomes" id="UP000831120">
    <property type="component" value="Chromosome"/>
</dbReference>
<keyword evidence="4" id="KW-1185">Reference proteome</keyword>
<proteinExistence type="predicted"/>
<evidence type="ECO:0000313" key="3">
    <source>
        <dbReference type="EMBL" id="BDG16264.1"/>
    </source>
</evidence>
<dbReference type="SUPFAM" id="SSF53756">
    <property type="entry name" value="UDP-Glycosyltransferase/glycogen phosphorylase"/>
    <property type="match status" value="1"/>
</dbReference>
<dbReference type="CDD" id="cd03794">
    <property type="entry name" value="GT4_WbuB-like"/>
    <property type="match status" value="1"/>
</dbReference>
<gene>
    <name evidence="3" type="ORF">TbrSNM41_09980</name>
</gene>
<reference evidence="3 4" key="1">
    <citation type="journal article" date="2022" name="Microbiol. Resour. Announc.">
        <title>Complete Genome Sequences of Thermus Strains Isolated from Senami Hot Spring in Japan.</title>
        <authorList>
            <person name="Miyazaki K."/>
        </authorList>
    </citation>
    <scope>NUCLEOTIDE SEQUENCE [LARGE SCALE GENOMIC DNA]</scope>
    <source>
        <strain evidence="3 4">SNM4-1</strain>
    </source>
</reference>
<organism evidence="3 4">
    <name type="scientific">Thermus brockianus</name>
    <dbReference type="NCBI Taxonomy" id="56956"/>
    <lineage>
        <taxon>Bacteria</taxon>
        <taxon>Thermotogati</taxon>
        <taxon>Deinococcota</taxon>
        <taxon>Deinococci</taxon>
        <taxon>Thermales</taxon>
        <taxon>Thermaceae</taxon>
        <taxon>Thermus</taxon>
    </lineage>
</organism>
<evidence type="ECO:0000259" key="2">
    <source>
        <dbReference type="Pfam" id="PF13439"/>
    </source>
</evidence>
<evidence type="ECO:0000259" key="1">
    <source>
        <dbReference type="Pfam" id="PF00534"/>
    </source>
</evidence>
<dbReference type="Pfam" id="PF00534">
    <property type="entry name" value="Glycos_transf_1"/>
    <property type="match status" value="1"/>
</dbReference>
<keyword evidence="3" id="KW-0808">Transferase</keyword>
<dbReference type="InterPro" id="IPR028098">
    <property type="entry name" value="Glyco_trans_4-like_N"/>
</dbReference>
<dbReference type="PANTHER" id="PTHR12526">
    <property type="entry name" value="GLYCOSYLTRANSFERASE"/>
    <property type="match status" value="1"/>
</dbReference>
<feature type="domain" description="Glycosyltransferase subfamily 4-like N-terminal" evidence="2">
    <location>
        <begin position="24"/>
        <end position="179"/>
    </location>
</feature>
<protein>
    <submittedName>
        <fullName evidence="3">Glycosyl transferase</fullName>
    </submittedName>
</protein>
<name>A0ABM7XIY2_THEBO</name>
<dbReference type="EMBL" id="AP025593">
    <property type="protein sequence ID" value="BDG16264.1"/>
    <property type="molecule type" value="Genomic_DNA"/>
</dbReference>
<evidence type="ECO:0000313" key="4">
    <source>
        <dbReference type="Proteomes" id="UP000831120"/>
    </source>
</evidence>
<accession>A0ABM7XIY2</accession>
<dbReference type="GO" id="GO:0016740">
    <property type="term" value="F:transferase activity"/>
    <property type="evidence" value="ECO:0007669"/>
    <property type="project" value="UniProtKB-KW"/>
</dbReference>
<sequence>MGMKRILILRSNPVSPDPRVEKEARALAEGGYRVKVLAWDREGLFPGKEEREFGVLERLAIKAGFGKGLANLPALLRFQVALLGYLVRHRNEYDIVHACDFDTVLSAWVTSRFFRKKVVYDVFDFYAEMLRRTPDWIKGWVKLLDIWVMSQVDALIIADEARKEQIRGAKPKRFEVIYNSPDFLGECTHSPPPLKIVYVGLLQVERGILEMLEVLKRNPTWWLDLAGFGGDEEKIRAVAEKLPNVRFHGRIPYGEALRLMCGGHVLFATYDPSIPNHRYSSANKLFEAMALGKPIVVARGTGMDRLVEELRLGYVVEYGNVDELENVLRDVESWNQEQRQSFSRRVQTLFQEQFSWKKMKQRLLTLYAEL</sequence>
<feature type="domain" description="Glycosyl transferase family 1" evidence="1">
    <location>
        <begin position="193"/>
        <end position="345"/>
    </location>
</feature>